<dbReference type="GeneID" id="83198531"/>
<feature type="region of interest" description="Disordered" evidence="1">
    <location>
        <begin position="1"/>
        <end position="96"/>
    </location>
</feature>
<comment type="caution">
    <text evidence="3">The sequence shown here is derived from an EMBL/GenBank/DDBJ whole genome shotgun (WGS) entry which is preliminary data.</text>
</comment>
<dbReference type="Proteomes" id="UP001150941">
    <property type="component" value="Unassembled WGS sequence"/>
</dbReference>
<evidence type="ECO:0000313" key="5">
    <source>
        <dbReference type="Proteomes" id="UP001150941"/>
    </source>
</evidence>
<evidence type="ECO:0000256" key="1">
    <source>
        <dbReference type="SAM" id="MobiDB-lite"/>
    </source>
</evidence>
<feature type="compositionally biased region" description="Polar residues" evidence="1">
    <location>
        <begin position="33"/>
        <end position="42"/>
    </location>
</feature>
<feature type="compositionally biased region" description="Polar residues" evidence="1">
    <location>
        <begin position="1"/>
        <end position="10"/>
    </location>
</feature>
<dbReference type="EMBL" id="JAPQKS010000003">
    <property type="protein sequence ID" value="KAJ5239536.1"/>
    <property type="molecule type" value="Genomic_DNA"/>
</dbReference>
<dbReference type="OrthoDB" id="4369586at2759"/>
<accession>A0A9W9P966</accession>
<dbReference type="RefSeq" id="XP_058334369.1">
    <property type="nucleotide sequence ID" value="XM_058471228.1"/>
</dbReference>
<reference evidence="3" key="1">
    <citation type="submission" date="2022-11" db="EMBL/GenBank/DDBJ databases">
        <authorList>
            <person name="Petersen C."/>
        </authorList>
    </citation>
    <scope>NUCLEOTIDE SEQUENCE</scope>
    <source>
        <strain evidence="3">IBT 19713</strain>
    </source>
</reference>
<dbReference type="AlphaFoldDB" id="A0A9W9P966"/>
<gene>
    <name evidence="4" type="ORF">N7468_001931</name>
    <name evidence="2" type="ORF">N7468_004155</name>
    <name evidence="3" type="ORF">N7468_004649</name>
</gene>
<proteinExistence type="predicted"/>
<dbReference type="EMBL" id="JAPQKS010000003">
    <property type="protein sequence ID" value="KAJ5240030.1"/>
    <property type="molecule type" value="Genomic_DNA"/>
</dbReference>
<organism evidence="3 5">
    <name type="scientific">Penicillium chermesinum</name>
    <dbReference type="NCBI Taxonomy" id="63820"/>
    <lineage>
        <taxon>Eukaryota</taxon>
        <taxon>Fungi</taxon>
        <taxon>Dikarya</taxon>
        <taxon>Ascomycota</taxon>
        <taxon>Pezizomycotina</taxon>
        <taxon>Eurotiomycetes</taxon>
        <taxon>Eurotiomycetidae</taxon>
        <taxon>Eurotiales</taxon>
        <taxon>Aspergillaceae</taxon>
        <taxon>Penicillium</taxon>
    </lineage>
</organism>
<reference evidence="3" key="2">
    <citation type="journal article" date="2023" name="IMA Fungus">
        <title>Comparative genomic study of the Penicillium genus elucidates a diverse pangenome and 15 lateral gene transfer events.</title>
        <authorList>
            <person name="Petersen C."/>
            <person name="Sorensen T."/>
            <person name="Nielsen M.R."/>
            <person name="Sondergaard T.E."/>
            <person name="Sorensen J.L."/>
            <person name="Fitzpatrick D.A."/>
            <person name="Frisvad J.C."/>
            <person name="Nielsen K.L."/>
        </authorList>
    </citation>
    <scope>NUCLEOTIDE SEQUENCE</scope>
    <source>
        <strain evidence="3">IBT 19713</strain>
    </source>
</reference>
<protein>
    <submittedName>
        <fullName evidence="3">Uncharacterized protein</fullName>
    </submittedName>
</protein>
<dbReference type="EMBL" id="JAPQKS010000002">
    <property type="protein sequence ID" value="KAJ5246948.1"/>
    <property type="molecule type" value="Genomic_DNA"/>
</dbReference>
<evidence type="ECO:0000313" key="3">
    <source>
        <dbReference type="EMBL" id="KAJ5240030.1"/>
    </source>
</evidence>
<feature type="compositionally biased region" description="Polar residues" evidence="1">
    <location>
        <begin position="80"/>
        <end position="90"/>
    </location>
</feature>
<keyword evidence="5" id="KW-1185">Reference proteome</keyword>
<feature type="compositionally biased region" description="Basic and acidic residues" evidence="1">
    <location>
        <begin position="43"/>
        <end position="60"/>
    </location>
</feature>
<name>A0A9W9P966_9EURO</name>
<evidence type="ECO:0000313" key="2">
    <source>
        <dbReference type="EMBL" id="KAJ5239536.1"/>
    </source>
</evidence>
<evidence type="ECO:0000313" key="4">
    <source>
        <dbReference type="EMBL" id="KAJ5246948.1"/>
    </source>
</evidence>
<sequence length="180" mass="20982">MLEAWTTLSESEIADSEPTDGTARNTNDKDTEAQTYEGSDTSELLKENQRHEFPEIDWDNRSWTLDESESQEQEGLSQETRNLVQGTKGSQDLEYEPPCPELHYQDPEWAVEIFNRIVREEPYIRGAVMKLNELCELMNRNTTKEEKKRAWIECDPQRGLLMSRIRQASRPQHDTLHAVL</sequence>